<feature type="compositionally biased region" description="Basic and acidic residues" evidence="1">
    <location>
        <begin position="180"/>
        <end position="189"/>
    </location>
</feature>
<feature type="region of interest" description="Disordered" evidence="1">
    <location>
        <begin position="141"/>
        <end position="189"/>
    </location>
</feature>
<protein>
    <submittedName>
        <fullName evidence="2">Uncharacterized protein</fullName>
    </submittedName>
</protein>
<evidence type="ECO:0000313" key="2">
    <source>
        <dbReference type="EMBL" id="TCD65392.1"/>
    </source>
</evidence>
<feature type="compositionally biased region" description="Low complexity" evidence="1">
    <location>
        <begin position="141"/>
        <end position="168"/>
    </location>
</feature>
<gene>
    <name evidence="2" type="ORF">EIP91_002726</name>
</gene>
<comment type="caution">
    <text evidence="2">The sequence shown here is derived from an EMBL/GenBank/DDBJ whole genome shotgun (WGS) entry which is preliminary data.</text>
</comment>
<dbReference type="EMBL" id="RWJN01000183">
    <property type="protein sequence ID" value="TCD65392.1"/>
    <property type="molecule type" value="Genomic_DNA"/>
</dbReference>
<keyword evidence="3" id="KW-1185">Reference proteome</keyword>
<reference evidence="2 3" key="1">
    <citation type="submission" date="2018-11" db="EMBL/GenBank/DDBJ databases">
        <title>Genome assembly of Steccherinum ochraceum LE-BIN_3174, the white-rot fungus of the Steccherinaceae family (The Residual Polyporoid clade, Polyporales, Basidiomycota).</title>
        <authorList>
            <person name="Fedorova T.V."/>
            <person name="Glazunova O.A."/>
            <person name="Landesman E.O."/>
            <person name="Moiseenko K.V."/>
            <person name="Psurtseva N.V."/>
            <person name="Savinova O.S."/>
            <person name="Shakhova N.V."/>
            <person name="Tyazhelova T.V."/>
            <person name="Vasina D.V."/>
        </authorList>
    </citation>
    <scope>NUCLEOTIDE SEQUENCE [LARGE SCALE GENOMIC DNA]</scope>
    <source>
        <strain evidence="2 3">LE-BIN_3174</strain>
    </source>
</reference>
<evidence type="ECO:0000256" key="1">
    <source>
        <dbReference type="SAM" id="MobiDB-lite"/>
    </source>
</evidence>
<feature type="compositionally biased region" description="Polar residues" evidence="1">
    <location>
        <begin position="169"/>
        <end position="179"/>
    </location>
</feature>
<name>A0A4R0RDG2_9APHY</name>
<sequence>MTSSNTTARDLLAKIQNVPSGKVYSSSYPSFLQRGPRTLRGRTRSAPATTDPILDRTWVDDNVFWAHQYRPYLQDDTRAMAQVALSQVMTDANSTAAASAAFELSSASPQLLGILRGDIEMPVLDAVAARPPIPTAAAAVPMTRSPSRTDTRVTSSTSSFRFTTSASSNISQTSYTSEGESVKSDAAEKDMRRQSLLMSLLPSEQPNPDTAPALPILAPRPCKPTTIPFIHRPLKPSYIITNPRPSITRPSTPFENAFGGEFFSALDEAGFDGDDEFDDSESSLDEGVDMIIDDEDDGPWEDIELTPRTCGFISMPGPAFPISMPPTPALQNVPLPAISPVSGMPIYDAWWNEVSSDARSDVTSVDYPPELLSPLDHLMRGDAQIRAGTLVFTVY</sequence>
<accession>A0A4R0RDG2</accession>
<organism evidence="2 3">
    <name type="scientific">Steccherinum ochraceum</name>
    <dbReference type="NCBI Taxonomy" id="92696"/>
    <lineage>
        <taxon>Eukaryota</taxon>
        <taxon>Fungi</taxon>
        <taxon>Dikarya</taxon>
        <taxon>Basidiomycota</taxon>
        <taxon>Agaricomycotina</taxon>
        <taxon>Agaricomycetes</taxon>
        <taxon>Polyporales</taxon>
        <taxon>Steccherinaceae</taxon>
        <taxon>Steccherinum</taxon>
    </lineage>
</organism>
<dbReference type="Proteomes" id="UP000292702">
    <property type="component" value="Unassembled WGS sequence"/>
</dbReference>
<proteinExistence type="predicted"/>
<dbReference type="AlphaFoldDB" id="A0A4R0RDG2"/>
<evidence type="ECO:0000313" key="3">
    <source>
        <dbReference type="Proteomes" id="UP000292702"/>
    </source>
</evidence>